<dbReference type="OrthoDB" id="5356630at2759"/>
<accession>A0A6A6IPJ6</accession>
<feature type="signal peptide" evidence="1">
    <location>
        <begin position="1"/>
        <end position="17"/>
    </location>
</feature>
<dbReference type="EMBL" id="ML987192">
    <property type="protein sequence ID" value="KAF2252326.1"/>
    <property type="molecule type" value="Genomic_DNA"/>
</dbReference>
<reference evidence="3" key="1">
    <citation type="journal article" date="2020" name="Stud. Mycol.">
        <title>101 Dothideomycetes genomes: a test case for predicting lifestyles and emergence of pathogens.</title>
        <authorList>
            <person name="Haridas S."/>
            <person name="Albert R."/>
            <person name="Binder M."/>
            <person name="Bloem J."/>
            <person name="Labutti K."/>
            <person name="Salamov A."/>
            <person name="Andreopoulos B."/>
            <person name="Baker S."/>
            <person name="Barry K."/>
            <person name="Bills G."/>
            <person name="Bluhm B."/>
            <person name="Cannon C."/>
            <person name="Castanera R."/>
            <person name="Culley D."/>
            <person name="Daum C."/>
            <person name="Ezra D."/>
            <person name="Gonzalez J."/>
            <person name="Henrissat B."/>
            <person name="Kuo A."/>
            <person name="Liang C."/>
            <person name="Lipzen A."/>
            <person name="Lutzoni F."/>
            <person name="Magnuson J."/>
            <person name="Mondo S."/>
            <person name="Nolan M."/>
            <person name="Ohm R."/>
            <person name="Pangilinan J."/>
            <person name="Park H.-J."/>
            <person name="Ramirez L."/>
            <person name="Alfaro M."/>
            <person name="Sun H."/>
            <person name="Tritt A."/>
            <person name="Yoshinaga Y."/>
            <person name="Zwiers L.-H."/>
            <person name="Turgeon B."/>
            <person name="Goodwin S."/>
            <person name="Spatafora J."/>
            <person name="Crous P."/>
            <person name="Grigoriev I."/>
        </authorList>
    </citation>
    <scope>NUCLEOTIDE SEQUENCE</scope>
    <source>
        <strain evidence="3">CBS 122368</strain>
    </source>
</reference>
<dbReference type="RefSeq" id="XP_033687330.1">
    <property type="nucleotide sequence ID" value="XM_033828462.1"/>
</dbReference>
<dbReference type="Proteomes" id="UP000800094">
    <property type="component" value="Unassembled WGS sequence"/>
</dbReference>
<evidence type="ECO:0000259" key="2">
    <source>
        <dbReference type="Pfam" id="PF09792"/>
    </source>
</evidence>
<evidence type="ECO:0000313" key="3">
    <source>
        <dbReference type="EMBL" id="KAF2252326.1"/>
    </source>
</evidence>
<keyword evidence="4" id="KW-1185">Reference proteome</keyword>
<sequence>MKTTAALLTSILGIASAIPIGQTITPTTISLWHNTGAGLIEYDVSSGLISRGQPEPLPAGHDISTLMTFDFPWASNGKTCEFMFELTDKGNYVILDTPFFDVFRSSQPATHSGPGSNYRDTQLGRMKAMSMADAEKQWGTFTFSCPAGQTKGFEVAPTGDKTKITWNKAFDGPWIRFY</sequence>
<evidence type="ECO:0000256" key="1">
    <source>
        <dbReference type="SAM" id="SignalP"/>
    </source>
</evidence>
<gene>
    <name evidence="3" type="ORF">BU26DRAFT_516990</name>
</gene>
<protein>
    <recommendedName>
        <fullName evidence="2">Ubiquitin 3 binding protein But2 C-terminal domain-containing protein</fullName>
    </recommendedName>
</protein>
<feature type="chain" id="PRO_5025382029" description="Ubiquitin 3 binding protein But2 C-terminal domain-containing protein" evidence="1">
    <location>
        <begin position="18"/>
        <end position="178"/>
    </location>
</feature>
<dbReference type="Pfam" id="PF09792">
    <property type="entry name" value="But2"/>
    <property type="match status" value="1"/>
</dbReference>
<name>A0A6A6IPJ6_9PLEO</name>
<proteinExistence type="predicted"/>
<dbReference type="AlphaFoldDB" id="A0A6A6IPJ6"/>
<evidence type="ECO:0000313" key="4">
    <source>
        <dbReference type="Proteomes" id="UP000800094"/>
    </source>
</evidence>
<keyword evidence="1" id="KW-0732">Signal</keyword>
<dbReference type="GeneID" id="54581792"/>
<organism evidence="3 4">
    <name type="scientific">Trematosphaeria pertusa</name>
    <dbReference type="NCBI Taxonomy" id="390896"/>
    <lineage>
        <taxon>Eukaryota</taxon>
        <taxon>Fungi</taxon>
        <taxon>Dikarya</taxon>
        <taxon>Ascomycota</taxon>
        <taxon>Pezizomycotina</taxon>
        <taxon>Dothideomycetes</taxon>
        <taxon>Pleosporomycetidae</taxon>
        <taxon>Pleosporales</taxon>
        <taxon>Massarineae</taxon>
        <taxon>Trematosphaeriaceae</taxon>
        <taxon>Trematosphaeria</taxon>
    </lineage>
</organism>
<dbReference type="InterPro" id="IPR018620">
    <property type="entry name" value="Ubiquitin3-bd_protein_But2_C"/>
</dbReference>
<feature type="domain" description="Ubiquitin 3 binding protein But2 C-terminal" evidence="2">
    <location>
        <begin position="62"/>
        <end position="167"/>
    </location>
</feature>